<protein>
    <recommendedName>
        <fullName evidence="2">Alpha/beta hydrolase fold-3 domain-containing protein</fullName>
    </recommendedName>
</protein>
<reference evidence="4" key="1">
    <citation type="journal article" date="2017" name="bioRxiv">
        <title>Conservation of a gene cluster reveals novel cercosporin biosynthetic mechanisms and extends production to the genus Colletotrichum.</title>
        <authorList>
            <person name="de Jonge R."/>
            <person name="Ebert M.K."/>
            <person name="Huitt-Roehl C.R."/>
            <person name="Pal P."/>
            <person name="Suttle J.C."/>
            <person name="Spanner R.E."/>
            <person name="Neubauer J.D."/>
            <person name="Jurick W.M.II."/>
            <person name="Stott K.A."/>
            <person name="Secor G.A."/>
            <person name="Thomma B.P.H.J."/>
            <person name="Van de Peer Y."/>
            <person name="Townsend C.A."/>
            <person name="Bolton M.D."/>
        </authorList>
    </citation>
    <scope>NUCLEOTIDE SEQUENCE [LARGE SCALE GENOMIC DNA]</scope>
    <source>
        <strain evidence="4">CBS538.71</strain>
    </source>
</reference>
<dbReference type="Gene3D" id="3.40.50.1820">
    <property type="entry name" value="alpha/beta hydrolase"/>
    <property type="match status" value="1"/>
</dbReference>
<gene>
    <name evidence="3" type="ORF">CBER1_10891</name>
</gene>
<dbReference type="Proteomes" id="UP000237631">
    <property type="component" value="Unassembled WGS sequence"/>
</dbReference>
<accession>A0A2S6BYW2</accession>
<name>A0A2S6BYW2_9PEZI</name>
<dbReference type="Pfam" id="PF07859">
    <property type="entry name" value="Abhydrolase_3"/>
    <property type="match status" value="1"/>
</dbReference>
<dbReference type="OrthoDB" id="433474at2759"/>
<evidence type="ECO:0000259" key="2">
    <source>
        <dbReference type="Pfam" id="PF07859"/>
    </source>
</evidence>
<organism evidence="3 4">
    <name type="scientific">Cercospora berteroae</name>
    <dbReference type="NCBI Taxonomy" id="357750"/>
    <lineage>
        <taxon>Eukaryota</taxon>
        <taxon>Fungi</taxon>
        <taxon>Dikarya</taxon>
        <taxon>Ascomycota</taxon>
        <taxon>Pezizomycotina</taxon>
        <taxon>Dothideomycetes</taxon>
        <taxon>Dothideomycetidae</taxon>
        <taxon>Mycosphaerellales</taxon>
        <taxon>Mycosphaerellaceae</taxon>
        <taxon>Cercospora</taxon>
    </lineage>
</organism>
<feature type="domain" description="Alpha/beta hydrolase fold-3" evidence="2">
    <location>
        <begin position="116"/>
        <end position="349"/>
    </location>
</feature>
<keyword evidence="4" id="KW-1185">Reference proteome</keyword>
<proteinExistence type="predicted"/>
<evidence type="ECO:0000256" key="1">
    <source>
        <dbReference type="ARBA" id="ARBA00022801"/>
    </source>
</evidence>
<evidence type="ECO:0000313" key="4">
    <source>
        <dbReference type="Proteomes" id="UP000237631"/>
    </source>
</evidence>
<evidence type="ECO:0000313" key="3">
    <source>
        <dbReference type="EMBL" id="PPJ52664.1"/>
    </source>
</evidence>
<dbReference type="PANTHER" id="PTHR48081">
    <property type="entry name" value="AB HYDROLASE SUPERFAMILY PROTEIN C4A8.06C"/>
    <property type="match status" value="1"/>
</dbReference>
<sequence>MASAGRIGDPKMSLNTDPRVHERLLKALIAYGMQHNAFLSTTLTPDATMKDMMAFARHSERELEAVIAKMRFEVDQKGQLPRISCSEVSILGCHDNEIRLTMYRPEQMGNRYLPGIIYFHGGGMVMLNTKNKLHTSYAQSIAELGLIVILVDFRNVLPRQDLPNTEELPNHFPAGLNDCLAATEWVYNNALALEISKIILHGDSGGANLALATALWLNRQRKNYDKSNVPTVDGVFAIDPYISGAYHQSMAWKLLNLPSLVECDGYDVSCAASAIYADLYNGDEGPAPTTDSLAWPYWATEDEMRGLPAHFITVAELDPLRDEGREYWKKLECAGVRCQGKVRKGVTHTSELLFRGCGLGKEFVELLSMLKDFAESV</sequence>
<keyword evidence="1" id="KW-0378">Hydrolase</keyword>
<dbReference type="InterPro" id="IPR013094">
    <property type="entry name" value="AB_hydrolase_3"/>
</dbReference>
<dbReference type="AlphaFoldDB" id="A0A2S6BYW2"/>
<dbReference type="InterPro" id="IPR050300">
    <property type="entry name" value="GDXG_lipolytic_enzyme"/>
</dbReference>
<comment type="caution">
    <text evidence="3">The sequence shown here is derived from an EMBL/GenBank/DDBJ whole genome shotgun (WGS) entry which is preliminary data.</text>
</comment>
<dbReference type="InterPro" id="IPR029058">
    <property type="entry name" value="AB_hydrolase_fold"/>
</dbReference>
<dbReference type="PANTHER" id="PTHR48081:SF8">
    <property type="entry name" value="ALPHA_BETA HYDROLASE FOLD-3 DOMAIN-CONTAINING PROTEIN-RELATED"/>
    <property type="match status" value="1"/>
</dbReference>
<dbReference type="SUPFAM" id="SSF53474">
    <property type="entry name" value="alpha/beta-Hydrolases"/>
    <property type="match status" value="1"/>
</dbReference>
<dbReference type="EMBL" id="PNEN01001675">
    <property type="protein sequence ID" value="PPJ52664.1"/>
    <property type="molecule type" value="Genomic_DNA"/>
</dbReference>
<dbReference type="GO" id="GO:0016787">
    <property type="term" value="F:hydrolase activity"/>
    <property type="evidence" value="ECO:0007669"/>
    <property type="project" value="UniProtKB-KW"/>
</dbReference>
<dbReference type="STRING" id="357750.A0A2S6BYW2"/>